<evidence type="ECO:0000313" key="6">
    <source>
        <dbReference type="Proteomes" id="UP000190188"/>
    </source>
</evidence>
<dbReference type="UniPathway" id="UPA00904">
    <property type="reaction ID" value="UER00877"/>
</dbReference>
<evidence type="ECO:0000256" key="2">
    <source>
        <dbReference type="ARBA" id="ARBA00022801"/>
    </source>
</evidence>
<dbReference type="NCBIfam" id="TIGR01489">
    <property type="entry name" value="DKMTPPase-SF"/>
    <property type="match status" value="1"/>
</dbReference>
<dbReference type="InterPro" id="IPR050849">
    <property type="entry name" value="HAD-like_hydrolase_phosphatase"/>
</dbReference>
<dbReference type="EC" id="3.1.3.87" evidence="4"/>
<dbReference type="InterPro" id="IPR036412">
    <property type="entry name" value="HAD-like_sf"/>
</dbReference>
<evidence type="ECO:0000256" key="1">
    <source>
        <dbReference type="ARBA" id="ARBA00022605"/>
    </source>
</evidence>
<dbReference type="Gene3D" id="3.40.50.1000">
    <property type="entry name" value="HAD superfamily/HAD-like"/>
    <property type="match status" value="1"/>
</dbReference>
<protein>
    <recommendedName>
        <fullName evidence="4">2-hydroxy-3-keto-5-methylthiopentenyl-1-phosphate phosphatase</fullName>
        <shortName evidence="4">HK-MTPenyl-1-P phosphatase</shortName>
        <ecNumber evidence="4">3.1.3.87</ecNumber>
    </recommendedName>
</protein>
<keyword evidence="1 4" id="KW-0028">Amino-acid biosynthesis</keyword>
<name>A0A1T2WZ81_9BACL</name>
<proteinExistence type="inferred from homology"/>
<dbReference type="GO" id="GO:0043716">
    <property type="term" value="F:2-hydroxy-3-keto-5-methylthiopentenyl-1-phosphate phosphatase activity"/>
    <property type="evidence" value="ECO:0007669"/>
    <property type="project" value="UniProtKB-UniRule"/>
</dbReference>
<comment type="catalytic activity">
    <reaction evidence="4">
        <text>2-hydroxy-5-methylsulfanyl-3-oxopent-1-enyl phosphate + H2O = 1,2-dihydroxy-5-(methylsulfanyl)pent-1-en-3-one + phosphate</text>
        <dbReference type="Rhea" id="RHEA:14481"/>
        <dbReference type="ChEBI" id="CHEBI:15377"/>
        <dbReference type="ChEBI" id="CHEBI:43474"/>
        <dbReference type="ChEBI" id="CHEBI:49252"/>
        <dbReference type="ChEBI" id="CHEBI:59505"/>
        <dbReference type="EC" id="3.1.3.87"/>
    </reaction>
</comment>
<dbReference type="STRING" id="1324314.BVG16_31695"/>
<sequence length="225" mass="25818">MSFTKQPVVFCDFDGTITVNDNIVAIIQHFDPPGWKPIVDDIIGERKSVRQGVGELFRLLPTTRREEITRFAIDQVQIRAGFKEFLQFCKENDIKFYVTSGGIDFFIYPILEQFDIPVDHIYCNASDFSGSQIEILWPHACDEMCQNDCGMCKTKIIRSFDPEQYDRYLIGDSITDFAGAKLVDHVYARSHLITKCEQLGLPHVPYTDFFDIMKHMTEPKAGAKV</sequence>
<dbReference type="NCBIfam" id="NF007103">
    <property type="entry name" value="PRK09552.1"/>
    <property type="match status" value="1"/>
</dbReference>
<dbReference type="SUPFAM" id="SSF56784">
    <property type="entry name" value="HAD-like"/>
    <property type="match status" value="1"/>
</dbReference>
<dbReference type="Proteomes" id="UP000190188">
    <property type="component" value="Unassembled WGS sequence"/>
</dbReference>
<evidence type="ECO:0000313" key="5">
    <source>
        <dbReference type="EMBL" id="OPA72881.1"/>
    </source>
</evidence>
<dbReference type="InterPro" id="IPR006384">
    <property type="entry name" value="HAD_hydro_PyrdxlP_Pase-like"/>
</dbReference>
<reference evidence="5 6" key="1">
    <citation type="submission" date="2017-01" db="EMBL/GenBank/DDBJ databases">
        <title>Genome analysis of Paenibacillus selenitrireducens ES3-24.</title>
        <authorList>
            <person name="Xu D."/>
            <person name="Yao R."/>
            <person name="Zheng S."/>
        </authorList>
    </citation>
    <scope>NUCLEOTIDE SEQUENCE [LARGE SCALE GENOMIC DNA]</scope>
    <source>
        <strain evidence="5 6">ES3-24</strain>
    </source>
</reference>
<dbReference type="Gene3D" id="3.90.1470.20">
    <property type="match status" value="1"/>
</dbReference>
<keyword evidence="2 4" id="KW-0378">Hydrolase</keyword>
<dbReference type="RefSeq" id="WP_078503193.1">
    <property type="nucleotide sequence ID" value="NZ_MSZX01000027.1"/>
</dbReference>
<comment type="similarity">
    <text evidence="4">Belongs to the HAD-like hydrolase superfamily. MtnX family.</text>
</comment>
<dbReference type="AlphaFoldDB" id="A0A1T2WZ81"/>
<dbReference type="CDD" id="cd07524">
    <property type="entry name" value="HAD_Pase"/>
    <property type="match status" value="1"/>
</dbReference>
<comment type="pathway">
    <text evidence="4">Amino-acid biosynthesis; L-methionine biosynthesis via salvage pathway; L-methionine from S-methyl-5-thio-alpha-D-ribose 1-phosphate: step 4/6.</text>
</comment>
<comment type="function">
    <text evidence="4">Dephosphorylates 2-hydroxy-3-keto-5-methylthiopentenyl-1-phosphate (HK-MTPenyl-1-P) yielding 1,2-dihydroxy-3-keto-5-methylthiopentene (DHK-MTPene).</text>
</comment>
<dbReference type="NCBIfam" id="TIGR01488">
    <property type="entry name" value="HAD-SF-IB"/>
    <property type="match status" value="1"/>
</dbReference>
<evidence type="ECO:0000256" key="4">
    <source>
        <dbReference type="HAMAP-Rule" id="MF_01680"/>
    </source>
</evidence>
<dbReference type="InterPro" id="IPR023214">
    <property type="entry name" value="HAD_sf"/>
</dbReference>
<dbReference type="HAMAP" id="MF_01680">
    <property type="entry name" value="Salvage_MtnX"/>
    <property type="match status" value="1"/>
</dbReference>
<dbReference type="InterPro" id="IPR017718">
    <property type="entry name" value="HAD-SF_hydro_IB_MtnX"/>
</dbReference>
<evidence type="ECO:0000256" key="3">
    <source>
        <dbReference type="ARBA" id="ARBA00023167"/>
    </source>
</evidence>
<organism evidence="5 6">
    <name type="scientific">Paenibacillus selenitireducens</name>
    <dbReference type="NCBI Taxonomy" id="1324314"/>
    <lineage>
        <taxon>Bacteria</taxon>
        <taxon>Bacillati</taxon>
        <taxon>Bacillota</taxon>
        <taxon>Bacilli</taxon>
        <taxon>Bacillales</taxon>
        <taxon>Paenibacillaceae</taxon>
        <taxon>Paenibacillus</taxon>
    </lineage>
</organism>
<dbReference type="GO" id="GO:0019509">
    <property type="term" value="P:L-methionine salvage from methylthioadenosine"/>
    <property type="evidence" value="ECO:0007669"/>
    <property type="project" value="UniProtKB-UniRule"/>
</dbReference>
<dbReference type="EMBL" id="MSZX01000027">
    <property type="protein sequence ID" value="OPA72881.1"/>
    <property type="molecule type" value="Genomic_DNA"/>
</dbReference>
<gene>
    <name evidence="4" type="primary">mtnX</name>
    <name evidence="5" type="ORF">BVG16_31695</name>
</gene>
<dbReference type="PANTHER" id="PTHR28181">
    <property type="entry name" value="UPF0655 PROTEIN YCR015C"/>
    <property type="match status" value="1"/>
</dbReference>
<dbReference type="PANTHER" id="PTHR28181:SF2">
    <property type="entry name" value="PHOSPHORIC MONOESTER HYDROLASE"/>
    <property type="match status" value="1"/>
</dbReference>
<dbReference type="OrthoDB" id="9804940at2"/>
<keyword evidence="6" id="KW-1185">Reference proteome</keyword>
<keyword evidence="3 4" id="KW-0486">Methionine biosynthesis</keyword>
<dbReference type="Pfam" id="PF12710">
    <property type="entry name" value="HAD"/>
    <property type="match status" value="1"/>
</dbReference>
<comment type="caution">
    <text evidence="5">The sequence shown here is derived from an EMBL/GenBank/DDBJ whole genome shotgun (WGS) entry which is preliminary data.</text>
</comment>
<accession>A0A1T2WZ81</accession>